<keyword evidence="1" id="KW-0472">Membrane</keyword>
<dbReference type="AlphaFoldDB" id="A0A1G2LWZ7"/>
<gene>
    <name evidence="2" type="ORF">A3A10_00345</name>
</gene>
<proteinExistence type="predicted"/>
<comment type="caution">
    <text evidence="2">The sequence shown here is derived from an EMBL/GenBank/DDBJ whole genome shotgun (WGS) entry which is preliminary data.</text>
</comment>
<reference evidence="2 3" key="1">
    <citation type="journal article" date="2016" name="Nat. Commun.">
        <title>Thousands of microbial genomes shed light on interconnected biogeochemical processes in an aquifer system.</title>
        <authorList>
            <person name="Anantharaman K."/>
            <person name="Brown C.T."/>
            <person name="Hug L.A."/>
            <person name="Sharon I."/>
            <person name="Castelle C.J."/>
            <person name="Probst A.J."/>
            <person name="Thomas B.C."/>
            <person name="Singh A."/>
            <person name="Wilkins M.J."/>
            <person name="Karaoz U."/>
            <person name="Brodie E.L."/>
            <person name="Williams K.H."/>
            <person name="Hubbard S.S."/>
            <person name="Banfield J.F."/>
        </authorList>
    </citation>
    <scope>NUCLEOTIDE SEQUENCE [LARGE SCALE GENOMIC DNA]</scope>
</reference>
<protein>
    <submittedName>
        <fullName evidence="2">Uncharacterized protein</fullName>
    </submittedName>
</protein>
<dbReference type="EMBL" id="MHRA01000002">
    <property type="protein sequence ID" value="OHA16137.1"/>
    <property type="molecule type" value="Genomic_DNA"/>
</dbReference>
<feature type="transmembrane region" description="Helical" evidence="1">
    <location>
        <begin position="12"/>
        <end position="41"/>
    </location>
</feature>
<sequence length="80" mass="8998">MHEYYGRGFDPGRYFGTLIVNVIMRLVGFFARSIFILAGLAVEAGTIILGALVFAIWLGMPLFLILCFSRGITLFFKIFN</sequence>
<name>A0A1G2LWZ7_9BACT</name>
<dbReference type="Proteomes" id="UP000178116">
    <property type="component" value="Unassembled WGS sequence"/>
</dbReference>
<keyword evidence="1" id="KW-0812">Transmembrane</keyword>
<evidence type="ECO:0000313" key="3">
    <source>
        <dbReference type="Proteomes" id="UP000178116"/>
    </source>
</evidence>
<accession>A0A1G2LWZ7</accession>
<feature type="transmembrane region" description="Helical" evidence="1">
    <location>
        <begin position="47"/>
        <end position="68"/>
    </location>
</feature>
<evidence type="ECO:0000313" key="2">
    <source>
        <dbReference type="EMBL" id="OHA16137.1"/>
    </source>
</evidence>
<keyword evidence="1" id="KW-1133">Transmembrane helix</keyword>
<evidence type="ECO:0000256" key="1">
    <source>
        <dbReference type="SAM" id="Phobius"/>
    </source>
</evidence>
<organism evidence="2 3">
    <name type="scientific">Candidatus Tagabacteria bacterium RIFCSPLOWO2_01_FULL_42_9</name>
    <dbReference type="NCBI Taxonomy" id="1802296"/>
    <lineage>
        <taxon>Bacteria</taxon>
        <taxon>Candidatus Tagaibacteriota</taxon>
    </lineage>
</organism>